<dbReference type="RefSeq" id="WP_054776799.1">
    <property type="nucleotide sequence ID" value="NZ_BBBX01000003.1"/>
</dbReference>
<dbReference type="PATRIC" id="fig|1293598.4.peg.262"/>
<organism evidence="4 5">
    <name type="scientific">Lacticaseibacillus saniviri JCM 17471 = DSM 24301</name>
    <dbReference type="NCBI Taxonomy" id="1293598"/>
    <lineage>
        <taxon>Bacteria</taxon>
        <taxon>Bacillati</taxon>
        <taxon>Bacillota</taxon>
        <taxon>Bacilli</taxon>
        <taxon>Lactobacillales</taxon>
        <taxon>Lactobacillaceae</taxon>
        <taxon>Lacticaseibacillus</taxon>
    </lineage>
</organism>
<dbReference type="InterPro" id="IPR036291">
    <property type="entry name" value="NAD(P)-bd_dom_sf"/>
</dbReference>
<dbReference type="AlphaFoldDB" id="A0A0R2MSF5"/>
<dbReference type="STRING" id="1293598.IV56_GL000243"/>
<dbReference type="GO" id="GO:0016651">
    <property type="term" value="F:oxidoreductase activity, acting on NAD(P)H"/>
    <property type="evidence" value="ECO:0007669"/>
    <property type="project" value="TreeGrafter"/>
</dbReference>
<evidence type="ECO:0000256" key="1">
    <source>
        <dbReference type="ARBA" id="ARBA00022857"/>
    </source>
</evidence>
<reference evidence="4 5" key="1">
    <citation type="journal article" date="2015" name="Genome Announc.">
        <title>Expanding the biotechnology potential of lactobacilli through comparative genomics of 213 strains and associated genera.</title>
        <authorList>
            <person name="Sun Z."/>
            <person name="Harris H.M."/>
            <person name="McCann A."/>
            <person name="Guo C."/>
            <person name="Argimon S."/>
            <person name="Zhang W."/>
            <person name="Yang X."/>
            <person name="Jeffery I.B."/>
            <person name="Cooney J.C."/>
            <person name="Kagawa T.F."/>
            <person name="Liu W."/>
            <person name="Song Y."/>
            <person name="Salvetti E."/>
            <person name="Wrobel A."/>
            <person name="Rasinkangas P."/>
            <person name="Parkhill J."/>
            <person name="Rea M.C."/>
            <person name="O'Sullivan O."/>
            <person name="Ritari J."/>
            <person name="Douillard F.P."/>
            <person name="Paul Ross R."/>
            <person name="Yang R."/>
            <person name="Briner A.E."/>
            <person name="Felis G.E."/>
            <person name="de Vos W.M."/>
            <person name="Barrangou R."/>
            <person name="Klaenhammer T.R."/>
            <person name="Caufield P.W."/>
            <person name="Cui Y."/>
            <person name="Zhang H."/>
            <person name="O'Toole P.W."/>
        </authorList>
    </citation>
    <scope>NUCLEOTIDE SEQUENCE [LARGE SCALE GENOMIC DNA]</scope>
    <source>
        <strain evidence="4 5">DSM 24301</strain>
    </source>
</reference>
<evidence type="ECO:0000313" key="4">
    <source>
        <dbReference type="EMBL" id="KRO15152.1"/>
    </source>
</evidence>
<gene>
    <name evidence="4" type="ORF">IV56_GL000243</name>
</gene>
<feature type="domain" description="Enoyl reductase (ER)" evidence="3">
    <location>
        <begin position="10"/>
        <end position="316"/>
    </location>
</feature>
<dbReference type="Pfam" id="PF08240">
    <property type="entry name" value="ADH_N"/>
    <property type="match status" value="1"/>
</dbReference>
<sequence length="320" mass="34181">MKAAVVHTSGDSSHLVLEDIPTPAVKPGWSLIKVKGFGINRAEIITRNGGSPTVKFPRVIGIEAVGEIVETTDSVRLPVGQTVVTVQGGMGREYDGSYAEYVLTHNENIYPVTTQLSWPELAAVPETFLTAYGSLLNLKLAAHDKLLIRGGTSGVGVAAAKLAKAMQPTVKVFATTRNLQKADQLRAVGVDTVIEDQSGELATDETVDKVLEMTGADSLVDSLSYLNRGGILCLTGALDGVWTIPDFDPFGGVPSGRYLTTFSSGVDITSQTVSELFKLIDDHQIDVKPAKVFHLDQVGEAQDALDQHDSFGKVVVMTEE</sequence>
<accession>A0A0R2MSF5</accession>
<dbReference type="Gene3D" id="3.90.180.10">
    <property type="entry name" value="Medium-chain alcohol dehydrogenases, catalytic domain"/>
    <property type="match status" value="1"/>
</dbReference>
<dbReference type="PANTHER" id="PTHR48106:SF18">
    <property type="entry name" value="QUINONE OXIDOREDUCTASE PIG3"/>
    <property type="match status" value="1"/>
</dbReference>
<keyword evidence="2" id="KW-0560">Oxidoreductase</keyword>
<dbReference type="Pfam" id="PF13602">
    <property type="entry name" value="ADH_zinc_N_2"/>
    <property type="match status" value="1"/>
</dbReference>
<evidence type="ECO:0000259" key="3">
    <source>
        <dbReference type="SMART" id="SM00829"/>
    </source>
</evidence>
<protein>
    <submittedName>
        <fullName evidence="4">Alcohol dehydrogenase GroES domain-containing protein</fullName>
    </submittedName>
</protein>
<comment type="caution">
    <text evidence="4">The sequence shown here is derived from an EMBL/GenBank/DDBJ whole genome shotgun (WGS) entry which is preliminary data.</text>
</comment>
<name>A0A0R2MSF5_9LACO</name>
<dbReference type="Proteomes" id="UP000050969">
    <property type="component" value="Unassembled WGS sequence"/>
</dbReference>
<dbReference type="InterPro" id="IPR013154">
    <property type="entry name" value="ADH-like_N"/>
</dbReference>
<keyword evidence="5" id="KW-1185">Reference proteome</keyword>
<dbReference type="OrthoDB" id="9792162at2"/>
<dbReference type="SUPFAM" id="SSF50129">
    <property type="entry name" value="GroES-like"/>
    <property type="match status" value="1"/>
</dbReference>
<dbReference type="Gene3D" id="3.40.50.720">
    <property type="entry name" value="NAD(P)-binding Rossmann-like Domain"/>
    <property type="match status" value="1"/>
</dbReference>
<keyword evidence="1" id="KW-0521">NADP</keyword>
<evidence type="ECO:0000313" key="5">
    <source>
        <dbReference type="Proteomes" id="UP000050969"/>
    </source>
</evidence>
<dbReference type="GO" id="GO:0070402">
    <property type="term" value="F:NADPH binding"/>
    <property type="evidence" value="ECO:0007669"/>
    <property type="project" value="TreeGrafter"/>
</dbReference>
<dbReference type="SUPFAM" id="SSF51735">
    <property type="entry name" value="NAD(P)-binding Rossmann-fold domains"/>
    <property type="match status" value="1"/>
</dbReference>
<dbReference type="InterPro" id="IPR011032">
    <property type="entry name" value="GroES-like_sf"/>
</dbReference>
<proteinExistence type="predicted"/>
<dbReference type="InterPro" id="IPR020843">
    <property type="entry name" value="ER"/>
</dbReference>
<evidence type="ECO:0000256" key="2">
    <source>
        <dbReference type="ARBA" id="ARBA00023002"/>
    </source>
</evidence>
<dbReference type="PANTHER" id="PTHR48106">
    <property type="entry name" value="QUINONE OXIDOREDUCTASE PIG3-RELATED"/>
    <property type="match status" value="1"/>
</dbReference>
<dbReference type="EMBL" id="JQCE01000075">
    <property type="protein sequence ID" value="KRO15152.1"/>
    <property type="molecule type" value="Genomic_DNA"/>
</dbReference>
<dbReference type="SMART" id="SM00829">
    <property type="entry name" value="PKS_ER"/>
    <property type="match status" value="1"/>
</dbReference>